<accession>A0ABT0DZ87</accession>
<organism evidence="2 3">
    <name type="scientific">Sphingobium agri</name>
    <dbReference type="NCBI Taxonomy" id="2933566"/>
    <lineage>
        <taxon>Bacteria</taxon>
        <taxon>Pseudomonadati</taxon>
        <taxon>Pseudomonadota</taxon>
        <taxon>Alphaproteobacteria</taxon>
        <taxon>Sphingomonadales</taxon>
        <taxon>Sphingomonadaceae</taxon>
        <taxon>Sphingobium</taxon>
    </lineage>
</organism>
<name>A0ABT0DZ87_9SPHN</name>
<dbReference type="EMBL" id="JALKHS010000008">
    <property type="protein sequence ID" value="MCK0532319.1"/>
    <property type="molecule type" value="Genomic_DNA"/>
</dbReference>
<evidence type="ECO:0000313" key="3">
    <source>
        <dbReference type="Proteomes" id="UP001203512"/>
    </source>
</evidence>
<feature type="transmembrane region" description="Helical" evidence="1">
    <location>
        <begin position="51"/>
        <end position="69"/>
    </location>
</feature>
<keyword evidence="1" id="KW-0812">Transmembrane</keyword>
<keyword evidence="1" id="KW-0472">Membrane</keyword>
<sequence>MVRSRQPIALDMGRALPLLWQEMKHHDLSTKEGRKAHRHEMRMVAVRPRRWGLWLLTAGFLLVLTPSALDVHSLFGLWPPMLGAVCVIVGVPLLVASVVLKRRYVRERAAGQVMVGRIRG</sequence>
<evidence type="ECO:0000256" key="1">
    <source>
        <dbReference type="SAM" id="Phobius"/>
    </source>
</evidence>
<feature type="transmembrane region" description="Helical" evidence="1">
    <location>
        <begin position="81"/>
        <end position="100"/>
    </location>
</feature>
<gene>
    <name evidence="2" type="ORF">MU848_12075</name>
</gene>
<reference evidence="2 3" key="1">
    <citation type="submission" date="2022-04" db="EMBL/GenBank/DDBJ databases">
        <authorList>
            <person name="Huq M.A."/>
        </authorList>
    </citation>
    <scope>NUCLEOTIDE SEQUENCE [LARGE SCALE GENOMIC DNA]</scope>
    <source>
        <strain evidence="2 3">MAH-33</strain>
    </source>
</reference>
<keyword evidence="1" id="KW-1133">Transmembrane helix</keyword>
<dbReference type="Proteomes" id="UP001203512">
    <property type="component" value="Unassembled WGS sequence"/>
</dbReference>
<proteinExistence type="predicted"/>
<keyword evidence="3" id="KW-1185">Reference proteome</keyword>
<comment type="caution">
    <text evidence="2">The sequence shown here is derived from an EMBL/GenBank/DDBJ whole genome shotgun (WGS) entry which is preliminary data.</text>
</comment>
<protein>
    <submittedName>
        <fullName evidence="2">Uncharacterized protein</fullName>
    </submittedName>
</protein>
<evidence type="ECO:0000313" key="2">
    <source>
        <dbReference type="EMBL" id="MCK0532319.1"/>
    </source>
</evidence>